<feature type="region of interest" description="Disordered" evidence="1">
    <location>
        <begin position="1"/>
        <end position="23"/>
    </location>
</feature>
<proteinExistence type="predicted"/>
<dbReference type="AlphaFoldDB" id="A0A645BTM5"/>
<name>A0A645BTM5_9ZZZZ</name>
<accession>A0A645BTM5</accession>
<evidence type="ECO:0000256" key="1">
    <source>
        <dbReference type="SAM" id="MobiDB-lite"/>
    </source>
</evidence>
<dbReference type="EMBL" id="VSSQ01022450">
    <property type="protein sequence ID" value="MPM68769.1"/>
    <property type="molecule type" value="Genomic_DNA"/>
</dbReference>
<evidence type="ECO:0000313" key="2">
    <source>
        <dbReference type="EMBL" id="MPM68769.1"/>
    </source>
</evidence>
<protein>
    <submittedName>
        <fullName evidence="2">Uncharacterized protein</fullName>
    </submittedName>
</protein>
<sequence length="110" mass="11600">MQVPALAENGHAGRVGRKQGMNPPVILGADTDAVRAAEGDQPGIFQLKPSRFLKEGRVLGVAAGVAGLDVFDAERVEGLHDFDLIGDREADALSLRAVAQRGIKDFQIPG</sequence>
<organism evidence="2">
    <name type="scientific">bioreactor metagenome</name>
    <dbReference type="NCBI Taxonomy" id="1076179"/>
    <lineage>
        <taxon>unclassified sequences</taxon>
        <taxon>metagenomes</taxon>
        <taxon>ecological metagenomes</taxon>
    </lineage>
</organism>
<reference evidence="2" key="1">
    <citation type="submission" date="2019-08" db="EMBL/GenBank/DDBJ databases">
        <authorList>
            <person name="Kucharzyk K."/>
            <person name="Murdoch R.W."/>
            <person name="Higgins S."/>
            <person name="Loffler F."/>
        </authorList>
    </citation>
    <scope>NUCLEOTIDE SEQUENCE</scope>
</reference>
<gene>
    <name evidence="2" type="ORF">SDC9_115703</name>
</gene>
<comment type="caution">
    <text evidence="2">The sequence shown here is derived from an EMBL/GenBank/DDBJ whole genome shotgun (WGS) entry which is preliminary data.</text>
</comment>